<gene>
    <name evidence="2" type="ORF">KR093_004768</name>
</gene>
<accession>A0AAD4K4E7</accession>
<evidence type="ECO:0000313" key="3">
    <source>
        <dbReference type="Proteomes" id="UP001200034"/>
    </source>
</evidence>
<dbReference type="AlphaFoldDB" id="A0AAD4K4E7"/>
<keyword evidence="1" id="KW-0732">Signal</keyword>
<dbReference type="Proteomes" id="UP001200034">
    <property type="component" value="Unassembled WGS sequence"/>
</dbReference>
<sequence>KLKTLLLLFVIHLMTPKLEDSAAAAEASGMLHFLEQSSNENEDSLSWTHLLPSNYYSELNQQYYLRFRRQSRLNLMEMRQSLSYPFEYALYN</sequence>
<comment type="caution">
    <text evidence="2">The sequence shown here is derived from an EMBL/GenBank/DDBJ whole genome shotgun (WGS) entry which is preliminary data.</text>
</comment>
<feature type="signal peptide" evidence="1">
    <location>
        <begin position="1"/>
        <end position="21"/>
    </location>
</feature>
<keyword evidence="3" id="KW-1185">Reference proteome</keyword>
<organism evidence="2 3">
    <name type="scientific">Drosophila rubida</name>
    <dbReference type="NCBI Taxonomy" id="30044"/>
    <lineage>
        <taxon>Eukaryota</taxon>
        <taxon>Metazoa</taxon>
        <taxon>Ecdysozoa</taxon>
        <taxon>Arthropoda</taxon>
        <taxon>Hexapoda</taxon>
        <taxon>Insecta</taxon>
        <taxon>Pterygota</taxon>
        <taxon>Neoptera</taxon>
        <taxon>Endopterygota</taxon>
        <taxon>Diptera</taxon>
        <taxon>Brachycera</taxon>
        <taxon>Muscomorpha</taxon>
        <taxon>Ephydroidea</taxon>
        <taxon>Drosophilidae</taxon>
        <taxon>Drosophila</taxon>
    </lineage>
</organism>
<evidence type="ECO:0000313" key="2">
    <source>
        <dbReference type="EMBL" id="KAH8377303.1"/>
    </source>
</evidence>
<dbReference type="EMBL" id="JAJJHW010001127">
    <property type="protein sequence ID" value="KAH8377303.1"/>
    <property type="molecule type" value="Genomic_DNA"/>
</dbReference>
<feature type="non-terminal residue" evidence="2">
    <location>
        <position position="1"/>
    </location>
</feature>
<evidence type="ECO:0000256" key="1">
    <source>
        <dbReference type="SAM" id="SignalP"/>
    </source>
</evidence>
<proteinExistence type="predicted"/>
<feature type="chain" id="PRO_5042081719" evidence="1">
    <location>
        <begin position="22"/>
        <end position="92"/>
    </location>
</feature>
<reference evidence="2" key="1">
    <citation type="journal article" date="2021" name="Mol. Ecol. Resour.">
        <title>Phylogenomic analyses of the genus Drosophila reveals genomic signals of climate adaptation.</title>
        <authorList>
            <person name="Li F."/>
            <person name="Rane R.V."/>
            <person name="Luria V."/>
            <person name="Xiong Z."/>
            <person name="Chen J."/>
            <person name="Li Z."/>
            <person name="Catullo R.A."/>
            <person name="Griffin P.C."/>
            <person name="Schiffer M."/>
            <person name="Pearce S."/>
            <person name="Lee S.F."/>
            <person name="McElroy K."/>
            <person name="Stocker A."/>
            <person name="Shirriffs J."/>
            <person name="Cockerell F."/>
            <person name="Coppin C."/>
            <person name="Sgro C.M."/>
            <person name="Karger A."/>
            <person name="Cain J.W."/>
            <person name="Weber J.A."/>
            <person name="Santpere G."/>
            <person name="Kirschner M.W."/>
            <person name="Hoffmann A.A."/>
            <person name="Oakeshott J.G."/>
            <person name="Zhang G."/>
        </authorList>
    </citation>
    <scope>NUCLEOTIDE SEQUENCE</scope>
    <source>
        <strain evidence="2">BGI-SZ-2011g</strain>
    </source>
</reference>
<name>A0AAD4K4E7_9MUSC</name>
<protein>
    <submittedName>
        <fullName evidence="2">Uncharacterized protein</fullName>
    </submittedName>
</protein>